<dbReference type="Proteomes" id="UP000805193">
    <property type="component" value="Unassembled WGS sequence"/>
</dbReference>
<sequence length="558" mass="60543">MLHNIQAELRSYRQEPGQGEKQPPSSYSAATSLQDPVDLMRDERGNTRPVTKATCASGAAVPAAIGGARSVASILDSRMHSHHQDKLNLDGGGFHETRPKLPRTRRPLLKGSASASGIPVAPPPSQPRRQRAVFVTRLGPNCDAASLQAHIEQSGILSELACTRLKTRHDGYSSIHVMAAEQDIEKLFDPLPWPEGSLFKEFTGQLTRAASMKRDGAIGNDASNAADFPRTPAALSPARPLPAGPPASPPVDLGAGFESLRSLLLNAMEGISFLTDEVAALRDENARLRHDQKRDAELQAGAMAVLRSKVRGLRGALGQRRQPDTPDRQRQPTLMLPLYTASPRKVVAAALPSDGQNNASPKDDVPPSGINSAQPKASRTPALTGASETCKLIVAPPSTLRRALFITKLNPDTSCEDISSHLSPVGVEEVECRKLKTRYDSYASFHVSVAAKEFDKLSDPTLCAKARCIVGHYKRSARAYGGLIEIHKDMHINTLEVVQDVPTRWNSEHAMMDRLVKLRAPISAERSERDSVDNLSTKEWELMAAVQPFQQANGRVVC</sequence>
<reference evidence="1 2" key="1">
    <citation type="journal article" date="2020" name="Cell">
        <title>Large-Scale Comparative Analyses of Tick Genomes Elucidate Their Genetic Diversity and Vector Capacities.</title>
        <authorList>
            <consortium name="Tick Genome and Microbiome Consortium (TIGMIC)"/>
            <person name="Jia N."/>
            <person name="Wang J."/>
            <person name="Shi W."/>
            <person name="Du L."/>
            <person name="Sun Y."/>
            <person name="Zhan W."/>
            <person name="Jiang J.F."/>
            <person name="Wang Q."/>
            <person name="Zhang B."/>
            <person name="Ji P."/>
            <person name="Bell-Sakyi L."/>
            <person name="Cui X.M."/>
            <person name="Yuan T.T."/>
            <person name="Jiang B.G."/>
            <person name="Yang W.F."/>
            <person name="Lam T.T."/>
            <person name="Chang Q.C."/>
            <person name="Ding S.J."/>
            <person name="Wang X.J."/>
            <person name="Zhu J.G."/>
            <person name="Ruan X.D."/>
            <person name="Zhao L."/>
            <person name="Wei J.T."/>
            <person name="Ye R.Z."/>
            <person name="Que T.C."/>
            <person name="Du C.H."/>
            <person name="Zhou Y.H."/>
            <person name="Cheng J.X."/>
            <person name="Dai P.F."/>
            <person name="Guo W.B."/>
            <person name="Han X.H."/>
            <person name="Huang E.J."/>
            <person name="Li L.F."/>
            <person name="Wei W."/>
            <person name="Gao Y.C."/>
            <person name="Liu J.Z."/>
            <person name="Shao H.Z."/>
            <person name="Wang X."/>
            <person name="Wang C.C."/>
            <person name="Yang T.C."/>
            <person name="Huo Q.B."/>
            <person name="Li W."/>
            <person name="Chen H.Y."/>
            <person name="Chen S.E."/>
            <person name="Zhou L.G."/>
            <person name="Ni X.B."/>
            <person name="Tian J.H."/>
            <person name="Sheng Y."/>
            <person name="Liu T."/>
            <person name="Pan Y.S."/>
            <person name="Xia L.Y."/>
            <person name="Li J."/>
            <person name="Zhao F."/>
            <person name="Cao W.C."/>
        </authorList>
    </citation>
    <scope>NUCLEOTIDE SEQUENCE [LARGE SCALE GENOMIC DNA]</scope>
    <source>
        <strain evidence="1">Iper-2018</strain>
    </source>
</reference>
<keyword evidence="2" id="KW-1185">Reference proteome</keyword>
<comment type="caution">
    <text evidence="1">The sequence shown here is derived from an EMBL/GenBank/DDBJ whole genome shotgun (WGS) entry which is preliminary data.</text>
</comment>
<protein>
    <submittedName>
        <fullName evidence="1">Uncharacterized protein</fullName>
    </submittedName>
</protein>
<organism evidence="1 2">
    <name type="scientific">Ixodes persulcatus</name>
    <name type="common">Taiga tick</name>
    <dbReference type="NCBI Taxonomy" id="34615"/>
    <lineage>
        <taxon>Eukaryota</taxon>
        <taxon>Metazoa</taxon>
        <taxon>Ecdysozoa</taxon>
        <taxon>Arthropoda</taxon>
        <taxon>Chelicerata</taxon>
        <taxon>Arachnida</taxon>
        <taxon>Acari</taxon>
        <taxon>Parasitiformes</taxon>
        <taxon>Ixodida</taxon>
        <taxon>Ixodoidea</taxon>
        <taxon>Ixodidae</taxon>
        <taxon>Ixodinae</taxon>
        <taxon>Ixodes</taxon>
    </lineage>
</organism>
<gene>
    <name evidence="1" type="ORF">HPB47_019203</name>
</gene>
<name>A0AC60QLD4_IXOPE</name>
<evidence type="ECO:0000313" key="1">
    <source>
        <dbReference type="EMBL" id="KAG0434299.1"/>
    </source>
</evidence>
<proteinExistence type="predicted"/>
<accession>A0AC60QLD4</accession>
<evidence type="ECO:0000313" key="2">
    <source>
        <dbReference type="Proteomes" id="UP000805193"/>
    </source>
</evidence>
<dbReference type="EMBL" id="JABSTQ010008604">
    <property type="protein sequence ID" value="KAG0434299.1"/>
    <property type="molecule type" value="Genomic_DNA"/>
</dbReference>